<reference evidence="4" key="1">
    <citation type="submission" date="2010-02" db="EMBL/GenBank/DDBJ databases">
        <title>Sequencing and annotation of the Blastocystis hominis genome.</title>
        <authorList>
            <person name="Wincker P."/>
        </authorList>
    </citation>
    <scope>NUCLEOTIDE SEQUENCE</scope>
    <source>
        <strain evidence="4">Singapore isolate B</strain>
    </source>
</reference>
<dbReference type="Gene3D" id="3.30.70.1620">
    <property type="match status" value="1"/>
</dbReference>
<dbReference type="GO" id="GO:0051276">
    <property type="term" value="P:chromosome organization"/>
    <property type="evidence" value="ECO:0007669"/>
    <property type="project" value="InterPro"/>
</dbReference>
<dbReference type="EMBL" id="FN668638">
    <property type="protein sequence ID" value="CBK19871.2"/>
    <property type="molecule type" value="Genomic_DNA"/>
</dbReference>
<gene>
    <name evidence="4" type="ORF">GSBLH_T00006048001</name>
</gene>
<dbReference type="PANTHER" id="PTHR43977">
    <property type="entry name" value="STRUCTURAL MAINTENANCE OF CHROMOSOMES PROTEIN 3"/>
    <property type="match status" value="1"/>
</dbReference>
<name>D8LVN2_BLAHO</name>
<dbReference type="GO" id="GO:0005694">
    <property type="term" value="C:chromosome"/>
    <property type="evidence" value="ECO:0007669"/>
    <property type="project" value="InterPro"/>
</dbReference>
<dbReference type="Gene3D" id="3.40.50.300">
    <property type="entry name" value="P-loop containing nucleotide triphosphate hydrolases"/>
    <property type="match status" value="2"/>
</dbReference>
<evidence type="ECO:0000256" key="2">
    <source>
        <dbReference type="SAM" id="Coils"/>
    </source>
</evidence>
<dbReference type="OrthoDB" id="5575062at2759"/>
<feature type="coiled-coil region" evidence="2">
    <location>
        <begin position="266"/>
        <end position="383"/>
    </location>
</feature>
<evidence type="ECO:0000259" key="3">
    <source>
        <dbReference type="SMART" id="SM00968"/>
    </source>
</evidence>
<dbReference type="InParanoid" id="D8LVN2"/>
<protein>
    <recommendedName>
        <fullName evidence="3">SMC hinge domain-containing protein</fullName>
    </recommendedName>
</protein>
<dbReference type="SUPFAM" id="SSF75553">
    <property type="entry name" value="Smc hinge domain"/>
    <property type="match status" value="1"/>
</dbReference>
<dbReference type="AlphaFoldDB" id="D8LVN2"/>
<sequence>MDALCWVFGSRAHALRTERSSQLINDRSRMEGNQEVKVEVQFTLTDAPSIPAGFSPQEVFCSLSSLPEGSETLRITVGRRLCNRSLDYFGRLNQGSSFPLKYSEICLLLESLAIQVNIRGKFIIQQSELLVNLRQSKTYLLEMIEECAGNGKLVTQIEELLKKRADLITQKESVSTHLEEMKQFCEEHQSELELAERVKETEEKVETLKREEESLVERERGLRRIVLLRLDEEYPARMESLKAKMESIDSELNGLWSEKNEKETILGEKEKEKRAADKRLDQKQAEFNRIASKRKRLKRELKQEQEKLLYTLEKKKEVRSQLEEQSKQQQELIEVLNCSKEELPGMIELFKSLERRRRNAKEIEELEKREIDLEQAIKTQTKATEAKTILWNEIRSVQHRLRELSPPSRSKPFIPPFLKEMQRILDSVRSDAIRGLLAFLPIQVTHSEFILPASIAIQHALSTTIVVENRETAIQVADTFRRENGGVITCMILSELNQSSVKYPAISHARPLVEAIQCAEEYKPLVQKLFGRWLLVENDDSAIRVQREVNGWDCVTMDGVVYSAKGEVRQVEERKLILLKSVEMKRTNEREVETKRKELEARLSELQSDVRKIESESGTTDIQTLSYRRDSIRSDLEQKRKQLDYLQNSFQPARSLSASQEDCIRRCLPTLRLNEAFTRKQQLQALKEQEESLQRSVEKAEESLARHKEEFPLKKRKSECEKLEKENEAMEALLLEDRKAVKQLRIQCIKLGKAKEKLKLAIHDEQTQRQTRKRELQSSSLAESAFSAALNAELASVPRGKEQTLWTEATKTLSNHREKTHTAAHLLQGLRSRQNLAVLKQLSEYSSEQSEMRRALDVIISDLSRCESEVKSREEQRFAQLRDAISSINRTLSVLFREITHSISTSHDRIPLQLLHLGRLLHQILAGLLHHLLARRHLPLQARRNAVDALPPALRRPASALPARARLFPSIQPCPIVLADEIDAALDVDKVRLLGQLLRRLTAEREMQVLMITHKQDVIGESKQLVGTYYVDNSTHIVTAIT</sequence>
<feature type="coiled-coil region" evidence="2">
    <location>
        <begin position="582"/>
        <end position="616"/>
    </location>
</feature>
<dbReference type="InterPro" id="IPR027417">
    <property type="entry name" value="P-loop_NTPase"/>
</dbReference>
<dbReference type="InterPro" id="IPR036277">
    <property type="entry name" value="SMC_hinge_sf"/>
</dbReference>
<evidence type="ECO:0000256" key="1">
    <source>
        <dbReference type="ARBA" id="ARBA00023054"/>
    </source>
</evidence>
<dbReference type="RefSeq" id="XP_012893919.1">
    <property type="nucleotide sequence ID" value="XM_013038465.1"/>
</dbReference>
<evidence type="ECO:0000313" key="4">
    <source>
        <dbReference type="EMBL" id="CBK19871.2"/>
    </source>
</evidence>
<dbReference type="GeneID" id="24922173"/>
<dbReference type="GO" id="GO:0005524">
    <property type="term" value="F:ATP binding"/>
    <property type="evidence" value="ECO:0007669"/>
    <property type="project" value="InterPro"/>
</dbReference>
<dbReference type="SMART" id="SM00968">
    <property type="entry name" value="SMC_hinge"/>
    <property type="match status" value="1"/>
</dbReference>
<feature type="domain" description="SMC hinge" evidence="3">
    <location>
        <begin position="431"/>
        <end position="546"/>
    </location>
</feature>
<evidence type="ECO:0000313" key="5">
    <source>
        <dbReference type="Proteomes" id="UP000008312"/>
    </source>
</evidence>
<proteinExistence type="predicted"/>
<feature type="coiled-coil region" evidence="2">
    <location>
        <begin position="178"/>
        <end position="218"/>
    </location>
</feature>
<dbReference type="SUPFAM" id="SSF52540">
    <property type="entry name" value="P-loop containing nucleoside triphosphate hydrolases"/>
    <property type="match status" value="1"/>
</dbReference>
<feature type="coiled-coil region" evidence="2">
    <location>
        <begin position="673"/>
        <end position="740"/>
    </location>
</feature>
<accession>D8LVN2</accession>
<organism evidence="4">
    <name type="scientific">Blastocystis hominis</name>
    <dbReference type="NCBI Taxonomy" id="12968"/>
    <lineage>
        <taxon>Eukaryota</taxon>
        <taxon>Sar</taxon>
        <taxon>Stramenopiles</taxon>
        <taxon>Bigyra</taxon>
        <taxon>Opalozoa</taxon>
        <taxon>Opalinata</taxon>
        <taxon>Blastocystidae</taxon>
        <taxon>Blastocystis</taxon>
    </lineage>
</organism>
<keyword evidence="1 2" id="KW-0175">Coiled coil</keyword>
<dbReference type="Proteomes" id="UP000008312">
    <property type="component" value="Unassembled WGS sequence"/>
</dbReference>
<keyword evidence="5" id="KW-1185">Reference proteome</keyword>
<dbReference type="Pfam" id="PF06470">
    <property type="entry name" value="SMC_hinge"/>
    <property type="match status" value="1"/>
</dbReference>
<dbReference type="InterPro" id="IPR010935">
    <property type="entry name" value="SMC_hinge"/>
</dbReference>